<dbReference type="PANTHER" id="PTHR21343">
    <property type="entry name" value="DETHIOBIOTIN SYNTHETASE"/>
    <property type="match status" value="1"/>
</dbReference>
<reference evidence="2 3" key="1">
    <citation type="submission" date="2018-02" db="EMBL/GenBank/DDBJ databases">
        <title>Draft genome sequence of Ochrobactrum oryzae found in Brazil.</title>
        <authorList>
            <person name="Cerdeira L."/>
            <person name="Andrade F."/>
            <person name="Zacariotto T."/>
            <person name="Barbosa B."/>
            <person name="Santos S."/>
            <person name="Cassetari V."/>
            <person name="Lincopan N."/>
        </authorList>
    </citation>
    <scope>NUCLEOTIDE SEQUENCE [LARGE SCALE GENOMIC DNA]</scope>
    <source>
        <strain evidence="2 3">OA447</strain>
    </source>
</reference>
<dbReference type="UniPathway" id="UPA00148"/>
<dbReference type="SUPFAM" id="SSF52540">
    <property type="entry name" value="P-loop containing nucleoside triphosphate hydrolases"/>
    <property type="match status" value="1"/>
</dbReference>
<feature type="non-terminal residue" evidence="2">
    <location>
        <position position="105"/>
    </location>
</feature>
<proteinExistence type="predicted"/>
<accession>A0A2S7ITY7</accession>
<keyword evidence="1" id="KW-0315">Glutamine amidotransferase</keyword>
<dbReference type="PANTHER" id="PTHR21343:SF1">
    <property type="entry name" value="COBYRIC ACID SYNTHASE"/>
    <property type="match status" value="1"/>
</dbReference>
<dbReference type="GO" id="GO:0009236">
    <property type="term" value="P:cobalamin biosynthetic process"/>
    <property type="evidence" value="ECO:0007669"/>
    <property type="project" value="UniProtKB-UniPathway"/>
</dbReference>
<dbReference type="AlphaFoldDB" id="A0A2S7ITY7"/>
<sequence>RAGSSDEINLRAGDIANMAFATQADVPVVLVGDIDRGGGIASLVGTHTMLSQHDRAMGRGFLIHKFRGDIALLADGRAAITQLTGGRSFGVVPWRKAVSRLPAED</sequence>
<comment type="caution">
    <text evidence="2">The sequence shown here is derived from an EMBL/GenBank/DDBJ whole genome shotgun (WGS) entry which is preliminary data.</text>
</comment>
<keyword evidence="3" id="KW-1185">Reference proteome</keyword>
<evidence type="ECO:0000313" key="2">
    <source>
        <dbReference type="EMBL" id="PQA71459.1"/>
    </source>
</evidence>
<name>A0A2S7ITY7_9HYPH</name>
<evidence type="ECO:0000313" key="3">
    <source>
        <dbReference type="Proteomes" id="UP000238493"/>
    </source>
</evidence>
<dbReference type="Gene3D" id="3.40.50.300">
    <property type="entry name" value="P-loop containing nucleotide triphosphate hydrolases"/>
    <property type="match status" value="1"/>
</dbReference>
<dbReference type="EMBL" id="PTRC01000238">
    <property type="protein sequence ID" value="PQA71459.1"/>
    <property type="molecule type" value="Genomic_DNA"/>
</dbReference>
<gene>
    <name evidence="2" type="ORF">C3731_22105</name>
</gene>
<evidence type="ECO:0000256" key="1">
    <source>
        <dbReference type="ARBA" id="ARBA00022962"/>
    </source>
</evidence>
<feature type="non-terminal residue" evidence="2">
    <location>
        <position position="1"/>
    </location>
</feature>
<dbReference type="InterPro" id="IPR027417">
    <property type="entry name" value="P-loop_NTPase"/>
</dbReference>
<protein>
    <submittedName>
        <fullName evidence="2">Cobyric acid synthase CobQ</fullName>
    </submittedName>
</protein>
<dbReference type="Proteomes" id="UP000238493">
    <property type="component" value="Unassembled WGS sequence"/>
</dbReference>
<organism evidence="2 3">
    <name type="scientific">Brucella oryzae</name>
    <dbReference type="NCBI Taxonomy" id="335286"/>
    <lineage>
        <taxon>Bacteria</taxon>
        <taxon>Pseudomonadati</taxon>
        <taxon>Pseudomonadota</taxon>
        <taxon>Alphaproteobacteria</taxon>
        <taxon>Hyphomicrobiales</taxon>
        <taxon>Brucellaceae</taxon>
        <taxon>Brucella/Ochrobactrum group</taxon>
        <taxon>Brucella</taxon>
    </lineage>
</organism>